<sequence>MSISILFFGQLTDITGCSQLKMDHVEDTDQLNAVLTDQYPLLAQTKYVIAINKKIIRTKVALSHEVEVALLPPFSGG</sequence>
<dbReference type="Proteomes" id="UP001589774">
    <property type="component" value="Unassembled WGS sequence"/>
</dbReference>
<dbReference type="InterPro" id="IPR003749">
    <property type="entry name" value="ThiS/MoaD-like"/>
</dbReference>
<dbReference type="CDD" id="cd00754">
    <property type="entry name" value="Ubl_MoaD"/>
    <property type="match status" value="1"/>
</dbReference>
<proteinExistence type="predicted"/>
<reference evidence="1 2" key="1">
    <citation type="submission" date="2024-09" db="EMBL/GenBank/DDBJ databases">
        <authorList>
            <person name="Sun Q."/>
            <person name="Mori K."/>
        </authorList>
    </citation>
    <scope>NUCLEOTIDE SEQUENCE [LARGE SCALE GENOMIC DNA]</scope>
    <source>
        <strain evidence="1 2">CCM 7765</strain>
    </source>
</reference>
<protein>
    <submittedName>
        <fullName evidence="1">MoaD/ThiS family protein</fullName>
    </submittedName>
</protein>
<dbReference type="SUPFAM" id="SSF54285">
    <property type="entry name" value="MoaD/ThiS"/>
    <property type="match status" value="1"/>
</dbReference>
<dbReference type="Pfam" id="PF02597">
    <property type="entry name" value="ThiS"/>
    <property type="match status" value="1"/>
</dbReference>
<gene>
    <name evidence="1" type="ORF">ACFFI0_14045</name>
</gene>
<accession>A0ABV6HKN8</accession>
<dbReference type="EMBL" id="JBHLWO010000002">
    <property type="protein sequence ID" value="MFC0319437.1"/>
    <property type="molecule type" value="Genomic_DNA"/>
</dbReference>
<evidence type="ECO:0000313" key="1">
    <source>
        <dbReference type="EMBL" id="MFC0319437.1"/>
    </source>
</evidence>
<comment type="caution">
    <text evidence="1">The sequence shown here is derived from an EMBL/GenBank/DDBJ whole genome shotgun (WGS) entry which is preliminary data.</text>
</comment>
<evidence type="ECO:0000313" key="2">
    <source>
        <dbReference type="Proteomes" id="UP001589774"/>
    </source>
</evidence>
<dbReference type="InterPro" id="IPR012675">
    <property type="entry name" value="Beta-grasp_dom_sf"/>
</dbReference>
<dbReference type="InterPro" id="IPR016155">
    <property type="entry name" value="Mopterin_synth/thiamin_S_b"/>
</dbReference>
<organism evidence="1 2">
    <name type="scientific">Olivibacter oleidegradans</name>
    <dbReference type="NCBI Taxonomy" id="760123"/>
    <lineage>
        <taxon>Bacteria</taxon>
        <taxon>Pseudomonadati</taxon>
        <taxon>Bacteroidota</taxon>
        <taxon>Sphingobacteriia</taxon>
        <taxon>Sphingobacteriales</taxon>
        <taxon>Sphingobacteriaceae</taxon>
        <taxon>Olivibacter</taxon>
    </lineage>
</organism>
<dbReference type="RefSeq" id="WP_130855948.1">
    <property type="nucleotide sequence ID" value="NZ_JBHLWO010000002.1"/>
</dbReference>
<name>A0ABV6HKN8_9SPHI</name>
<keyword evidence="2" id="KW-1185">Reference proteome</keyword>
<dbReference type="Gene3D" id="3.10.20.30">
    <property type="match status" value="1"/>
</dbReference>